<evidence type="ECO:0000256" key="1">
    <source>
        <dbReference type="SAM" id="MobiDB-lite"/>
    </source>
</evidence>
<accession>A0A9Q5N366</accession>
<feature type="compositionally biased region" description="Low complexity" evidence="1">
    <location>
        <begin position="63"/>
        <end position="75"/>
    </location>
</feature>
<feature type="transmembrane region" description="Helical" evidence="2">
    <location>
        <begin position="6"/>
        <end position="25"/>
    </location>
</feature>
<sequence>MPGPAVYVVATIVGVVAVFAFKEFVFDPFVRPQLAQWREETRARREANRRRHQPVSPHTTHEASATGSTSVSSSTHEMKDLGKSATESSSSTRNLPTTTSSGIRMRRSNPEPSNVEDVAVQGSGLIDIPNDNNIPITPLAPEPNPWSSAQAPRSPTLSPSRSPFELGTESPMTLSSPKSSNVSLGDSLASPAAPPRIQLPTPSDSDVESMAPSSPETHSDPFESGEPPQFASTHSQLSTPSASSAALSPETALHELHPDLSVYAPPISRTTTGGMSASFVTAQSPSTDFRSFPPTEPTSPFSETFTLSGDEDMYSLPSRSDSNESLPVFAAPPGQERGRGIDDGLTFVVGNTFSTGNERAHDELSDSLSEASGDVGSSGGFSDESWSEFSAPPTSPRH</sequence>
<keyword evidence="2" id="KW-1133">Transmembrane helix</keyword>
<feature type="compositionally biased region" description="Low complexity" evidence="1">
    <location>
        <begin position="126"/>
        <end position="136"/>
    </location>
</feature>
<evidence type="ECO:0000313" key="4">
    <source>
        <dbReference type="Proteomes" id="UP000757232"/>
    </source>
</evidence>
<name>A0A9Q5N366_SANBA</name>
<proteinExistence type="predicted"/>
<evidence type="ECO:0000313" key="3">
    <source>
        <dbReference type="EMBL" id="OCB87195.1"/>
    </source>
</evidence>
<feature type="compositionally biased region" description="Polar residues" evidence="1">
    <location>
        <begin position="170"/>
        <end position="184"/>
    </location>
</feature>
<dbReference type="OrthoDB" id="10634673at2759"/>
<feature type="compositionally biased region" description="Low complexity" evidence="1">
    <location>
        <begin position="372"/>
        <end position="384"/>
    </location>
</feature>
<protein>
    <recommendedName>
        <fullName evidence="5">Transmembrane protein</fullName>
    </recommendedName>
</protein>
<evidence type="ECO:0000256" key="2">
    <source>
        <dbReference type="SAM" id="Phobius"/>
    </source>
</evidence>
<feature type="compositionally biased region" description="Low complexity" evidence="1">
    <location>
        <begin position="232"/>
        <end position="251"/>
    </location>
</feature>
<keyword evidence="2" id="KW-0472">Membrane</keyword>
<feature type="region of interest" description="Disordered" evidence="1">
    <location>
        <begin position="356"/>
        <end position="398"/>
    </location>
</feature>
<dbReference type="AlphaFoldDB" id="A0A9Q5N366"/>
<dbReference type="Proteomes" id="UP000757232">
    <property type="component" value="Unassembled WGS sequence"/>
</dbReference>
<keyword evidence="2" id="KW-0812">Transmembrane</keyword>
<reference evidence="3" key="1">
    <citation type="submission" date="2016-06" db="EMBL/GenBank/DDBJ databases">
        <title>Draft Genome sequence of the fungus Inonotus baumii.</title>
        <authorList>
            <person name="Zhu H."/>
            <person name="Lin W."/>
        </authorList>
    </citation>
    <scope>NUCLEOTIDE SEQUENCE</scope>
    <source>
        <strain evidence="3">821</strain>
    </source>
</reference>
<gene>
    <name evidence="3" type="ORF">A7U60_g5711</name>
</gene>
<feature type="compositionally biased region" description="Polar residues" evidence="1">
    <location>
        <begin position="268"/>
        <end position="289"/>
    </location>
</feature>
<keyword evidence="4" id="KW-1185">Reference proteome</keyword>
<organism evidence="3 4">
    <name type="scientific">Sanghuangporus baumii</name>
    <name type="common">Phellinus baumii</name>
    <dbReference type="NCBI Taxonomy" id="108892"/>
    <lineage>
        <taxon>Eukaryota</taxon>
        <taxon>Fungi</taxon>
        <taxon>Dikarya</taxon>
        <taxon>Basidiomycota</taxon>
        <taxon>Agaricomycotina</taxon>
        <taxon>Agaricomycetes</taxon>
        <taxon>Hymenochaetales</taxon>
        <taxon>Hymenochaetaceae</taxon>
        <taxon>Sanghuangporus</taxon>
    </lineage>
</organism>
<comment type="caution">
    <text evidence="3">The sequence shown here is derived from an EMBL/GenBank/DDBJ whole genome shotgun (WGS) entry which is preliminary data.</text>
</comment>
<evidence type="ECO:0008006" key="5">
    <source>
        <dbReference type="Google" id="ProtNLM"/>
    </source>
</evidence>
<feature type="region of interest" description="Disordered" evidence="1">
    <location>
        <begin position="41"/>
        <end position="343"/>
    </location>
</feature>
<feature type="compositionally biased region" description="Low complexity" evidence="1">
    <location>
        <begin position="152"/>
        <end position="163"/>
    </location>
</feature>
<dbReference type="EMBL" id="LNZH02000194">
    <property type="protein sequence ID" value="OCB87195.1"/>
    <property type="molecule type" value="Genomic_DNA"/>
</dbReference>
<feature type="compositionally biased region" description="Polar residues" evidence="1">
    <location>
        <begin position="85"/>
        <end position="102"/>
    </location>
</feature>